<gene>
    <name evidence="5" type="ORF">C2E20_9064</name>
</gene>
<dbReference type="InterPro" id="IPR013201">
    <property type="entry name" value="Prot_inhib_I29"/>
</dbReference>
<comment type="caution">
    <text evidence="5">The sequence shown here is derived from an EMBL/GenBank/DDBJ whole genome shotgun (WGS) entry which is preliminary data.</text>
</comment>
<accession>A0A2P6UZJ0</accession>
<dbReference type="PRINTS" id="PR00705">
    <property type="entry name" value="PAPAIN"/>
</dbReference>
<dbReference type="Gene3D" id="3.90.70.10">
    <property type="entry name" value="Cysteine proteinases"/>
    <property type="match status" value="1"/>
</dbReference>
<protein>
    <submittedName>
        <fullName evidence="5">Cathepsin L 1</fullName>
    </submittedName>
</protein>
<evidence type="ECO:0000259" key="3">
    <source>
        <dbReference type="SMART" id="SM00645"/>
    </source>
</evidence>
<dbReference type="InterPro" id="IPR025660">
    <property type="entry name" value="Pept_his_AS"/>
</dbReference>
<dbReference type="InterPro" id="IPR000668">
    <property type="entry name" value="Peptidase_C1A_C"/>
</dbReference>
<comment type="similarity">
    <text evidence="1">Belongs to the peptidase C1 family.</text>
</comment>
<dbReference type="InterPro" id="IPR038765">
    <property type="entry name" value="Papain-like_cys_pep_sf"/>
</dbReference>
<dbReference type="SMART" id="SM00645">
    <property type="entry name" value="Pept_C1"/>
    <property type="match status" value="1"/>
</dbReference>
<feature type="domain" description="Peptidase C1A papain C-terminal" evidence="3">
    <location>
        <begin position="352"/>
        <end position="575"/>
    </location>
</feature>
<dbReference type="PANTHER" id="PTHR12411">
    <property type="entry name" value="CYSTEINE PROTEASE FAMILY C1-RELATED"/>
    <property type="match status" value="1"/>
</dbReference>
<evidence type="ECO:0000313" key="6">
    <source>
        <dbReference type="Proteomes" id="UP000239649"/>
    </source>
</evidence>
<dbReference type="SMART" id="SM00848">
    <property type="entry name" value="Inhibitor_I29"/>
    <property type="match status" value="1"/>
</dbReference>
<dbReference type="STRING" id="554055.A0A2P6UZJ0"/>
<feature type="domain" description="Cathepsin propeptide inhibitor" evidence="4">
    <location>
        <begin position="255"/>
        <end position="312"/>
    </location>
</feature>
<name>A0A2P6UZJ0_9CHLO</name>
<evidence type="ECO:0000256" key="2">
    <source>
        <dbReference type="ARBA" id="ARBA00023157"/>
    </source>
</evidence>
<keyword evidence="6" id="KW-1185">Reference proteome</keyword>
<keyword evidence="2" id="KW-1015">Disulfide bond</keyword>
<sequence>MAATSRLAPSLWQAAQARTCITHHRLWTNPELGVANLRVVGPGHPAKARAPLPVVHSDCNTASAGEQPHSPYNQVYGGLWQHGEPHNIVFSDDHSSVTNEVEKLLQVAAELGGSEAVFKVVEQFGGGPESEFSEMNVATALRCLADAAARMKAGEVESKILRHPCFEGLVRAAHRRALHMSDVELGEVARACAALQYPKSAAAAQVHDEALWLELDSGGALRPYNPATTAESRREAAAAASQLADLSSAQKAKLFEDFKQLHGKKYASAAEDRARFAAFQSNLADLVRWNLRPKASFYKGLHRHSDLTFQQFSAARLMPGQPAADLAARAAAGPRFDAARHRRKLAQAAGAVLDLWDWRAQGKVPAVRDQGGCGSCWAFAGLGALEIKALIDGTSAVPDASEQHMVDCCNAAASSASGVPFASTGCDGGFCDDVFTFASQWFAAPEASYPYTATTGTGCPSWATAAPASAPAGSLALTPQPGFQWVAASPYDIMAAVASTGPVTAYFRVEDSFYGYAGGVYPASACTPGELNHAMLVVGYNRTAGVGHPESYFLLRNSWGPCPLCLYGGLGKLPVTVHSL</sequence>
<dbReference type="Pfam" id="PF08246">
    <property type="entry name" value="Inhibitor_I29"/>
    <property type="match status" value="1"/>
</dbReference>
<dbReference type="SUPFAM" id="SSF54001">
    <property type="entry name" value="Cysteine proteinases"/>
    <property type="match status" value="1"/>
</dbReference>
<evidence type="ECO:0000313" key="5">
    <source>
        <dbReference type="EMBL" id="PSC67255.1"/>
    </source>
</evidence>
<reference evidence="5 6" key="1">
    <citation type="journal article" date="2018" name="Plant J.">
        <title>Genome sequences of Chlorella sorokiniana UTEX 1602 and Micractinium conductrix SAG 241.80: implications to maltose excretion by a green alga.</title>
        <authorList>
            <person name="Arriola M.B."/>
            <person name="Velmurugan N."/>
            <person name="Zhang Y."/>
            <person name="Plunkett M.H."/>
            <person name="Hondzo H."/>
            <person name="Barney B.M."/>
        </authorList>
    </citation>
    <scope>NUCLEOTIDE SEQUENCE [LARGE SCALE GENOMIC DNA]</scope>
    <source>
        <strain evidence="5 6">SAG 241.80</strain>
    </source>
</reference>
<dbReference type="PROSITE" id="PS00639">
    <property type="entry name" value="THIOL_PROTEASE_HIS"/>
    <property type="match status" value="1"/>
</dbReference>
<dbReference type="EMBL" id="LHPF02000070">
    <property type="protein sequence ID" value="PSC67255.1"/>
    <property type="molecule type" value="Genomic_DNA"/>
</dbReference>
<dbReference type="PROSITE" id="PS00139">
    <property type="entry name" value="THIOL_PROTEASE_CYS"/>
    <property type="match status" value="1"/>
</dbReference>
<dbReference type="Pfam" id="PF00112">
    <property type="entry name" value="Peptidase_C1"/>
    <property type="match status" value="1"/>
</dbReference>
<evidence type="ECO:0000256" key="1">
    <source>
        <dbReference type="ARBA" id="ARBA00008455"/>
    </source>
</evidence>
<proteinExistence type="inferred from homology"/>
<dbReference type="InterPro" id="IPR000169">
    <property type="entry name" value="Pept_cys_AS"/>
</dbReference>
<dbReference type="OrthoDB" id="512690at2759"/>
<dbReference type="CDD" id="cd02248">
    <property type="entry name" value="Peptidase_C1A"/>
    <property type="match status" value="1"/>
</dbReference>
<evidence type="ECO:0000259" key="4">
    <source>
        <dbReference type="SMART" id="SM00848"/>
    </source>
</evidence>
<dbReference type="InterPro" id="IPR039417">
    <property type="entry name" value="Peptidase_C1A_papain-like"/>
</dbReference>
<dbReference type="GO" id="GO:0008234">
    <property type="term" value="F:cysteine-type peptidase activity"/>
    <property type="evidence" value="ECO:0007669"/>
    <property type="project" value="InterPro"/>
</dbReference>
<dbReference type="Proteomes" id="UP000239649">
    <property type="component" value="Unassembled WGS sequence"/>
</dbReference>
<dbReference type="AlphaFoldDB" id="A0A2P6UZJ0"/>
<organism evidence="5 6">
    <name type="scientific">Micractinium conductrix</name>
    <dbReference type="NCBI Taxonomy" id="554055"/>
    <lineage>
        <taxon>Eukaryota</taxon>
        <taxon>Viridiplantae</taxon>
        <taxon>Chlorophyta</taxon>
        <taxon>core chlorophytes</taxon>
        <taxon>Trebouxiophyceae</taxon>
        <taxon>Chlorellales</taxon>
        <taxon>Chlorellaceae</taxon>
        <taxon>Chlorella clade</taxon>
        <taxon>Micractinium</taxon>
    </lineage>
</organism>
<dbReference type="GO" id="GO:0006508">
    <property type="term" value="P:proteolysis"/>
    <property type="evidence" value="ECO:0007669"/>
    <property type="project" value="InterPro"/>
</dbReference>
<dbReference type="InterPro" id="IPR013128">
    <property type="entry name" value="Peptidase_C1A"/>
</dbReference>